<dbReference type="AlphaFoldDB" id="A0A4Q4MUG4"/>
<comment type="caution">
    <text evidence="1">The sequence shown here is derived from an EMBL/GenBank/DDBJ whole genome shotgun (WGS) entry which is preliminary data.</text>
</comment>
<name>A0A4Q4MUG4_9PLEO</name>
<proteinExistence type="predicted"/>
<gene>
    <name evidence="1" type="ORF">AA0114_g1740</name>
</gene>
<reference evidence="2" key="1">
    <citation type="journal article" date="2019" name="bioRxiv">
        <title>Genomics, evolutionary history and diagnostics of the Alternaria alternata species group including apple and Asian pear pathotypes.</title>
        <authorList>
            <person name="Armitage A.D."/>
            <person name="Cockerton H.M."/>
            <person name="Sreenivasaprasad S."/>
            <person name="Woodhall J.W."/>
            <person name="Lane C.R."/>
            <person name="Harrison R.J."/>
            <person name="Clarkson J.P."/>
        </authorList>
    </citation>
    <scope>NUCLEOTIDE SEQUENCE [LARGE SCALE GENOMIC DNA]</scope>
    <source>
        <strain evidence="2">FERA 1082</strain>
    </source>
</reference>
<dbReference type="EMBL" id="PDXA01000004">
    <property type="protein sequence ID" value="RYN59128.1"/>
    <property type="molecule type" value="Genomic_DNA"/>
</dbReference>
<organism evidence="1 2">
    <name type="scientific">Alternaria tenuissima</name>
    <dbReference type="NCBI Taxonomy" id="119927"/>
    <lineage>
        <taxon>Eukaryota</taxon>
        <taxon>Fungi</taxon>
        <taxon>Dikarya</taxon>
        <taxon>Ascomycota</taxon>
        <taxon>Pezizomycotina</taxon>
        <taxon>Dothideomycetes</taxon>
        <taxon>Pleosporomycetidae</taxon>
        <taxon>Pleosporales</taxon>
        <taxon>Pleosporineae</taxon>
        <taxon>Pleosporaceae</taxon>
        <taxon>Alternaria</taxon>
        <taxon>Alternaria sect. Alternaria</taxon>
        <taxon>Alternaria alternata complex</taxon>
    </lineage>
</organism>
<protein>
    <submittedName>
        <fullName evidence="1">Uncharacterized protein</fullName>
    </submittedName>
</protein>
<accession>A0A4Q4MUG4</accession>
<dbReference type="Proteomes" id="UP000292402">
    <property type="component" value="Unassembled WGS sequence"/>
</dbReference>
<sequence>MPSGQWMTISILFVNAPDEAYSFDDDDSRLH</sequence>
<evidence type="ECO:0000313" key="1">
    <source>
        <dbReference type="EMBL" id="RYN59128.1"/>
    </source>
</evidence>
<evidence type="ECO:0000313" key="2">
    <source>
        <dbReference type="Proteomes" id="UP000292402"/>
    </source>
</evidence>